<dbReference type="EMBL" id="QGUB01000001">
    <property type="protein sequence ID" value="PWW48739.1"/>
    <property type="molecule type" value="Genomic_DNA"/>
</dbReference>
<evidence type="ECO:0000259" key="2">
    <source>
        <dbReference type="Pfam" id="PF05433"/>
    </source>
</evidence>
<sequence>MTYRHCLYAAVCAAALGLAGCSSNPTNAQMGTGIGAVAGGVVGSAVGGTAATVGGAAAGALIGHEVGKDRDNRQGRR</sequence>
<name>A0A317RFR4_9BURK</name>
<dbReference type="RefSeq" id="WP_019373271.1">
    <property type="nucleotide sequence ID" value="NZ_ALEE01000230.1"/>
</dbReference>
<protein>
    <submittedName>
        <fullName evidence="3">Osmotically inducible lipoprotein OsmB</fullName>
    </submittedName>
</protein>
<reference evidence="3 4" key="1">
    <citation type="submission" date="2018-05" db="EMBL/GenBank/DDBJ databases">
        <title>Genomic Encyclopedia of Type Strains, Phase IV (KMG-IV): sequencing the most valuable type-strain genomes for metagenomic binning, comparative biology and taxonomic classification.</title>
        <authorList>
            <person name="Goeker M."/>
        </authorList>
    </citation>
    <scope>NUCLEOTIDE SEQUENCE [LARGE SCALE GENOMIC DNA]</scope>
    <source>
        <strain evidence="3 4">DSM 26006</strain>
    </source>
</reference>
<evidence type="ECO:0000256" key="1">
    <source>
        <dbReference type="SAM" id="SignalP"/>
    </source>
</evidence>
<feature type="domain" description="Glycine zipper 2TM" evidence="2">
    <location>
        <begin position="30"/>
        <end position="67"/>
    </location>
</feature>
<evidence type="ECO:0000313" key="3">
    <source>
        <dbReference type="EMBL" id="PWW48739.1"/>
    </source>
</evidence>
<organism evidence="3 4">
    <name type="scientific">Melaminivora alkalimesophila</name>
    <dbReference type="NCBI Taxonomy" id="1165852"/>
    <lineage>
        <taxon>Bacteria</taxon>
        <taxon>Pseudomonadati</taxon>
        <taxon>Pseudomonadota</taxon>
        <taxon>Betaproteobacteria</taxon>
        <taxon>Burkholderiales</taxon>
        <taxon>Comamonadaceae</taxon>
        <taxon>Melaminivora</taxon>
    </lineage>
</organism>
<feature type="chain" id="PRO_5016367188" evidence="1">
    <location>
        <begin position="29"/>
        <end position="77"/>
    </location>
</feature>
<dbReference type="Pfam" id="PF05433">
    <property type="entry name" value="Rick_17kDa_Anti"/>
    <property type="match status" value="1"/>
</dbReference>
<feature type="signal peptide" evidence="1">
    <location>
        <begin position="1"/>
        <end position="28"/>
    </location>
</feature>
<comment type="caution">
    <text evidence="3">The sequence shown here is derived from an EMBL/GenBank/DDBJ whole genome shotgun (WGS) entry which is preliminary data.</text>
</comment>
<gene>
    <name evidence="3" type="ORF">DFR36_101248</name>
</gene>
<dbReference type="Proteomes" id="UP000246483">
    <property type="component" value="Unassembled WGS sequence"/>
</dbReference>
<dbReference type="GO" id="GO:0019867">
    <property type="term" value="C:outer membrane"/>
    <property type="evidence" value="ECO:0007669"/>
    <property type="project" value="InterPro"/>
</dbReference>
<dbReference type="InterPro" id="IPR008816">
    <property type="entry name" value="Gly_zipper_2TM_dom"/>
</dbReference>
<accession>A0A317RFR4</accession>
<evidence type="ECO:0000313" key="4">
    <source>
        <dbReference type="Proteomes" id="UP000246483"/>
    </source>
</evidence>
<dbReference type="PROSITE" id="PS51257">
    <property type="entry name" value="PROKAR_LIPOPROTEIN"/>
    <property type="match status" value="1"/>
</dbReference>
<keyword evidence="1" id="KW-0732">Signal</keyword>
<proteinExistence type="predicted"/>
<keyword evidence="3" id="KW-0449">Lipoprotein</keyword>
<dbReference type="AlphaFoldDB" id="A0A317RFR4"/>
<keyword evidence="4" id="KW-1185">Reference proteome</keyword>